<organism evidence="9 10">
    <name type="scientific">Elysia chlorotica</name>
    <name type="common">Eastern emerald elysia</name>
    <name type="synonym">Sea slug</name>
    <dbReference type="NCBI Taxonomy" id="188477"/>
    <lineage>
        <taxon>Eukaryota</taxon>
        <taxon>Metazoa</taxon>
        <taxon>Spiralia</taxon>
        <taxon>Lophotrochozoa</taxon>
        <taxon>Mollusca</taxon>
        <taxon>Gastropoda</taxon>
        <taxon>Heterobranchia</taxon>
        <taxon>Euthyneura</taxon>
        <taxon>Panpulmonata</taxon>
        <taxon>Sacoglossa</taxon>
        <taxon>Placobranchoidea</taxon>
        <taxon>Plakobranchidae</taxon>
        <taxon>Elysia</taxon>
    </lineage>
</organism>
<dbReference type="InterPro" id="IPR009057">
    <property type="entry name" value="Homeodomain-like_sf"/>
</dbReference>
<feature type="DNA-binding region" description="Homeobox" evidence="5">
    <location>
        <begin position="16"/>
        <end position="75"/>
    </location>
</feature>
<dbReference type="GO" id="GO:0000978">
    <property type="term" value="F:RNA polymerase II cis-regulatory region sequence-specific DNA binding"/>
    <property type="evidence" value="ECO:0007669"/>
    <property type="project" value="TreeGrafter"/>
</dbReference>
<feature type="compositionally biased region" description="Polar residues" evidence="7">
    <location>
        <begin position="222"/>
        <end position="252"/>
    </location>
</feature>
<keyword evidence="1" id="KW-0217">Developmental protein</keyword>
<keyword evidence="4 5" id="KW-0539">Nucleus</keyword>
<evidence type="ECO:0000256" key="5">
    <source>
        <dbReference type="PROSITE-ProRule" id="PRU00108"/>
    </source>
</evidence>
<dbReference type="SUPFAM" id="SSF46689">
    <property type="entry name" value="Homeodomain-like"/>
    <property type="match status" value="1"/>
</dbReference>
<reference evidence="9 10" key="1">
    <citation type="submission" date="2019-01" db="EMBL/GenBank/DDBJ databases">
        <title>A draft genome assembly of the solar-powered sea slug Elysia chlorotica.</title>
        <authorList>
            <person name="Cai H."/>
            <person name="Li Q."/>
            <person name="Fang X."/>
            <person name="Li J."/>
            <person name="Curtis N.E."/>
            <person name="Altenburger A."/>
            <person name="Shibata T."/>
            <person name="Feng M."/>
            <person name="Maeda T."/>
            <person name="Schwartz J.A."/>
            <person name="Shigenobu S."/>
            <person name="Lundholm N."/>
            <person name="Nishiyama T."/>
            <person name="Yang H."/>
            <person name="Hasebe M."/>
            <person name="Li S."/>
            <person name="Pierce S.K."/>
            <person name="Wang J."/>
        </authorList>
    </citation>
    <scope>NUCLEOTIDE SEQUENCE [LARGE SCALE GENOMIC DNA]</scope>
    <source>
        <strain evidence="9">EC2010</strain>
        <tissue evidence="9">Whole organism of an adult</tissue>
    </source>
</reference>
<dbReference type="Pfam" id="PF00046">
    <property type="entry name" value="Homeodomain"/>
    <property type="match status" value="1"/>
</dbReference>
<dbReference type="EMBL" id="RQTK01000076">
    <property type="protein sequence ID" value="RUS88667.1"/>
    <property type="molecule type" value="Genomic_DNA"/>
</dbReference>
<dbReference type="Gene3D" id="1.10.10.60">
    <property type="entry name" value="Homeodomain-like"/>
    <property type="match status" value="1"/>
</dbReference>
<dbReference type="AlphaFoldDB" id="A0A3S1CC62"/>
<feature type="compositionally biased region" description="Polar residues" evidence="7">
    <location>
        <begin position="147"/>
        <end position="185"/>
    </location>
</feature>
<feature type="compositionally biased region" description="Polar residues" evidence="7">
    <location>
        <begin position="201"/>
        <end position="214"/>
    </location>
</feature>
<dbReference type="PROSITE" id="PS50071">
    <property type="entry name" value="HOMEOBOX_2"/>
    <property type="match status" value="1"/>
</dbReference>
<dbReference type="STRING" id="188477.A0A3S1CC62"/>
<dbReference type="GO" id="GO:0005634">
    <property type="term" value="C:nucleus"/>
    <property type="evidence" value="ECO:0007669"/>
    <property type="project" value="UniProtKB-SubCell"/>
</dbReference>
<evidence type="ECO:0000256" key="3">
    <source>
        <dbReference type="ARBA" id="ARBA00023155"/>
    </source>
</evidence>
<name>A0A3S1CC62_ELYCH</name>
<evidence type="ECO:0000256" key="6">
    <source>
        <dbReference type="RuleBase" id="RU000682"/>
    </source>
</evidence>
<dbReference type="SMART" id="SM00389">
    <property type="entry name" value="HOX"/>
    <property type="match status" value="1"/>
</dbReference>
<feature type="compositionally biased region" description="Low complexity" evidence="7">
    <location>
        <begin position="133"/>
        <end position="143"/>
    </location>
</feature>
<feature type="compositionally biased region" description="Basic and acidic residues" evidence="7">
    <location>
        <begin position="123"/>
        <end position="132"/>
    </location>
</feature>
<dbReference type="InterPro" id="IPR001356">
    <property type="entry name" value="HD"/>
</dbReference>
<evidence type="ECO:0000256" key="4">
    <source>
        <dbReference type="ARBA" id="ARBA00023242"/>
    </source>
</evidence>
<dbReference type="OrthoDB" id="6159439at2759"/>
<dbReference type="PANTHER" id="PTHR45664">
    <property type="entry name" value="PROTEIN ZERKNUELLT 1-RELATED"/>
    <property type="match status" value="1"/>
</dbReference>
<comment type="subcellular location">
    <subcellularLocation>
        <location evidence="5 6">Nucleus</location>
    </subcellularLocation>
</comment>
<gene>
    <name evidence="9" type="ORF">EGW08_003562</name>
</gene>
<dbReference type="PANTHER" id="PTHR45664:SF12">
    <property type="entry name" value="PANCREAS_DUODENUM HOMEOBOX PROTEIN 1"/>
    <property type="match status" value="1"/>
</dbReference>
<evidence type="ECO:0000256" key="2">
    <source>
        <dbReference type="ARBA" id="ARBA00023125"/>
    </source>
</evidence>
<comment type="caution">
    <text evidence="9">The sequence shown here is derived from an EMBL/GenBank/DDBJ whole genome shotgun (WGS) entry which is preliminary data.</text>
</comment>
<feature type="compositionally biased region" description="Basic and acidic residues" evidence="7">
    <location>
        <begin position="73"/>
        <end position="108"/>
    </location>
</feature>
<dbReference type="PRINTS" id="PR00024">
    <property type="entry name" value="HOMEOBOX"/>
</dbReference>
<evidence type="ECO:0000259" key="8">
    <source>
        <dbReference type="PROSITE" id="PS50071"/>
    </source>
</evidence>
<dbReference type="InterPro" id="IPR020479">
    <property type="entry name" value="HD_metazoa"/>
</dbReference>
<evidence type="ECO:0000256" key="1">
    <source>
        <dbReference type="ARBA" id="ARBA00022473"/>
    </source>
</evidence>
<proteinExistence type="predicted"/>
<dbReference type="CDD" id="cd00086">
    <property type="entry name" value="homeodomain"/>
    <property type="match status" value="1"/>
</dbReference>
<keyword evidence="3 5" id="KW-0371">Homeobox</keyword>
<accession>A0A3S1CC62</accession>
<protein>
    <recommendedName>
        <fullName evidence="8">Homeobox domain-containing protein</fullName>
    </recommendedName>
</protein>
<dbReference type="GO" id="GO:0000981">
    <property type="term" value="F:DNA-binding transcription factor activity, RNA polymerase II-specific"/>
    <property type="evidence" value="ECO:0007669"/>
    <property type="project" value="InterPro"/>
</dbReference>
<feature type="domain" description="Homeobox" evidence="8">
    <location>
        <begin position="14"/>
        <end position="74"/>
    </location>
</feature>
<dbReference type="FunFam" id="1.10.10.60:FF:000176">
    <property type="entry name" value="pancreas/duodenum homeobox protein 1"/>
    <property type="match status" value="1"/>
</dbReference>
<dbReference type="Proteomes" id="UP000271974">
    <property type="component" value="Unassembled WGS sequence"/>
</dbReference>
<feature type="region of interest" description="Disordered" evidence="7">
    <location>
        <begin position="73"/>
        <end position="276"/>
    </location>
</feature>
<dbReference type="PROSITE" id="PS00027">
    <property type="entry name" value="HOMEOBOX_1"/>
    <property type="match status" value="1"/>
</dbReference>
<dbReference type="GO" id="GO:0045944">
    <property type="term" value="P:positive regulation of transcription by RNA polymerase II"/>
    <property type="evidence" value="ECO:0007669"/>
    <property type="project" value="UniProtKB-ARBA"/>
</dbReference>
<keyword evidence="10" id="KW-1185">Reference proteome</keyword>
<evidence type="ECO:0000256" key="7">
    <source>
        <dbReference type="SAM" id="MobiDB-lite"/>
    </source>
</evidence>
<dbReference type="InterPro" id="IPR017970">
    <property type="entry name" value="Homeobox_CS"/>
</dbReference>
<dbReference type="GO" id="GO:0048513">
    <property type="term" value="P:animal organ development"/>
    <property type="evidence" value="ECO:0007669"/>
    <property type="project" value="UniProtKB-ARBA"/>
</dbReference>
<sequence length="276" mass="31897">MFRLRACAQFSLEDETKRTRTAYTRGQLLELEKEFHFNKYISRPRRIELAAMLALTERHIKIWFQNRRMKWKKEEAKRRPLPRDGVGEKERDDHGDDAGMEEDKRDCETDGDDKDEEGEEEEKVGRGKDSNTKKVPLTKTTLKCEGQQLQLKPESPTSLSPSCSKLATDESWQCQDAKTPTNRQQFQHDHRQPKHAHHQSFLATNQKGKAQTQSEHSDNKRNSNGQSKLRQGVHYSNQVSPSMDNAESNQDLSSRKNFDLNGLSASIKLDLDFDKP</sequence>
<feature type="compositionally biased region" description="Acidic residues" evidence="7">
    <location>
        <begin position="109"/>
        <end position="122"/>
    </location>
</feature>
<evidence type="ECO:0000313" key="10">
    <source>
        <dbReference type="Proteomes" id="UP000271974"/>
    </source>
</evidence>
<keyword evidence="2 5" id="KW-0238">DNA-binding</keyword>
<evidence type="ECO:0000313" key="9">
    <source>
        <dbReference type="EMBL" id="RUS88667.1"/>
    </source>
</evidence>